<feature type="transmembrane region" description="Helical" evidence="8">
    <location>
        <begin position="125"/>
        <end position="147"/>
    </location>
</feature>
<feature type="transmembrane region" description="Helical" evidence="8">
    <location>
        <begin position="37"/>
        <end position="59"/>
    </location>
</feature>
<dbReference type="PANTHER" id="PTHR36838">
    <property type="entry name" value="AUXIN EFFLUX CARRIER FAMILY PROTEIN"/>
    <property type="match status" value="1"/>
</dbReference>
<proteinExistence type="inferred from homology"/>
<evidence type="ECO:0000256" key="5">
    <source>
        <dbReference type="ARBA" id="ARBA00022692"/>
    </source>
</evidence>
<comment type="subcellular location">
    <subcellularLocation>
        <location evidence="1">Cell membrane</location>
        <topology evidence="1">Multi-pass membrane protein</topology>
    </subcellularLocation>
</comment>
<dbReference type="Gene3D" id="1.20.1530.20">
    <property type="match status" value="1"/>
</dbReference>
<evidence type="ECO:0000256" key="8">
    <source>
        <dbReference type="SAM" id="Phobius"/>
    </source>
</evidence>
<dbReference type="PANTHER" id="PTHR36838:SF4">
    <property type="entry name" value="AUXIN EFFLUX CARRIER FAMILY PROTEIN"/>
    <property type="match status" value="1"/>
</dbReference>
<dbReference type="RefSeq" id="WP_231442537.1">
    <property type="nucleotide sequence ID" value="NZ_JAJOMB010000007.1"/>
</dbReference>
<evidence type="ECO:0000256" key="2">
    <source>
        <dbReference type="ARBA" id="ARBA00010145"/>
    </source>
</evidence>
<dbReference type="Pfam" id="PF03547">
    <property type="entry name" value="Mem_trans"/>
    <property type="match status" value="1"/>
</dbReference>
<feature type="transmembrane region" description="Helical" evidence="8">
    <location>
        <begin position="104"/>
        <end position="119"/>
    </location>
</feature>
<evidence type="ECO:0000313" key="9">
    <source>
        <dbReference type="EMBL" id="MCD5312389.1"/>
    </source>
</evidence>
<reference evidence="9" key="1">
    <citation type="submission" date="2021-11" db="EMBL/GenBank/DDBJ databases">
        <title>Streptomyces corallinus and Kineosporia corallina sp. nov., two new coral-derived marine actinobacteria.</title>
        <authorList>
            <person name="Buangrab K."/>
            <person name="Sutthacheep M."/>
            <person name="Yeemin T."/>
            <person name="Harunari E."/>
            <person name="Igarashi Y."/>
            <person name="Sripreechasak P."/>
            <person name="Kanchanasin P."/>
            <person name="Tanasupawat S."/>
            <person name="Phongsopitanun W."/>
        </authorList>
    </citation>
    <scope>NUCLEOTIDE SEQUENCE</scope>
    <source>
        <strain evidence="9">JCM 31032</strain>
    </source>
</reference>
<feature type="transmembrane region" description="Helical" evidence="8">
    <location>
        <begin position="168"/>
        <end position="190"/>
    </location>
</feature>
<feature type="transmembrane region" description="Helical" evidence="8">
    <location>
        <begin position="284"/>
        <end position="305"/>
    </location>
</feature>
<feature type="transmembrane region" description="Helical" evidence="8">
    <location>
        <begin position="6"/>
        <end position="25"/>
    </location>
</feature>
<evidence type="ECO:0000256" key="3">
    <source>
        <dbReference type="ARBA" id="ARBA00022448"/>
    </source>
</evidence>
<feature type="transmembrane region" description="Helical" evidence="8">
    <location>
        <begin position="65"/>
        <end position="83"/>
    </location>
</feature>
<dbReference type="EMBL" id="JAJOMB010000007">
    <property type="protein sequence ID" value="MCD5312389.1"/>
    <property type="molecule type" value="Genomic_DNA"/>
</dbReference>
<keyword evidence="4" id="KW-1003">Cell membrane</keyword>
<organism evidence="9 10">
    <name type="scientific">Kineosporia babensis</name>
    <dbReference type="NCBI Taxonomy" id="499548"/>
    <lineage>
        <taxon>Bacteria</taxon>
        <taxon>Bacillati</taxon>
        <taxon>Actinomycetota</taxon>
        <taxon>Actinomycetes</taxon>
        <taxon>Kineosporiales</taxon>
        <taxon>Kineosporiaceae</taxon>
        <taxon>Kineosporia</taxon>
    </lineage>
</organism>
<feature type="transmembrane region" description="Helical" evidence="8">
    <location>
        <begin position="228"/>
        <end position="247"/>
    </location>
</feature>
<dbReference type="InterPro" id="IPR004776">
    <property type="entry name" value="Mem_transp_PIN-like"/>
</dbReference>
<evidence type="ECO:0000256" key="7">
    <source>
        <dbReference type="ARBA" id="ARBA00023136"/>
    </source>
</evidence>
<feature type="transmembrane region" description="Helical" evidence="8">
    <location>
        <begin position="196"/>
        <end position="216"/>
    </location>
</feature>
<accession>A0A9X1NEJ4</accession>
<dbReference type="Proteomes" id="UP001138997">
    <property type="component" value="Unassembled WGS sequence"/>
</dbReference>
<sequence>MHLVATGVIPIVVLLGLGAVLRRFFLREDGFWRGLEWASYQVFTPALFVSSISAADLTAVPPGPLLVSLMVPVLVVALFVIALRRPLRFEGPQLTSMVQGSIRLNTYIGLVFASALYGAEGVATFALAAAVMVPLVNVISVTTLSVYGEKEPEQRRVGLRRELMENPLIQGCALGLAINVSGLELPAFAATTISMLAEPALVCGTLVAGAAITFQLRARDTFDIGAAALLKLVALPSAAAALATTLGVSGATLASIVIICALPTAPSSYVLAGRMGGDTRLMASITGVQTILAVVTLPLIITLAAGR</sequence>
<protein>
    <submittedName>
        <fullName evidence="9">AEC family transporter</fullName>
    </submittedName>
</protein>
<evidence type="ECO:0000256" key="6">
    <source>
        <dbReference type="ARBA" id="ARBA00022989"/>
    </source>
</evidence>
<keyword evidence="7 8" id="KW-0472">Membrane</keyword>
<keyword evidence="3" id="KW-0813">Transport</keyword>
<dbReference type="AlphaFoldDB" id="A0A9X1NEJ4"/>
<dbReference type="GO" id="GO:0055085">
    <property type="term" value="P:transmembrane transport"/>
    <property type="evidence" value="ECO:0007669"/>
    <property type="project" value="InterPro"/>
</dbReference>
<comment type="similarity">
    <text evidence="2">Belongs to the auxin efflux carrier (TC 2.A.69) family.</text>
</comment>
<evidence type="ECO:0000313" key="10">
    <source>
        <dbReference type="Proteomes" id="UP001138997"/>
    </source>
</evidence>
<keyword evidence="10" id="KW-1185">Reference proteome</keyword>
<feature type="transmembrane region" description="Helical" evidence="8">
    <location>
        <begin position="253"/>
        <end position="272"/>
    </location>
</feature>
<gene>
    <name evidence="9" type="ORF">LR394_15885</name>
</gene>
<dbReference type="InterPro" id="IPR038770">
    <property type="entry name" value="Na+/solute_symporter_sf"/>
</dbReference>
<evidence type="ECO:0000256" key="1">
    <source>
        <dbReference type="ARBA" id="ARBA00004651"/>
    </source>
</evidence>
<keyword evidence="6 8" id="KW-1133">Transmembrane helix</keyword>
<keyword evidence="5 8" id="KW-0812">Transmembrane</keyword>
<comment type="caution">
    <text evidence="9">The sequence shown here is derived from an EMBL/GenBank/DDBJ whole genome shotgun (WGS) entry which is preliminary data.</text>
</comment>
<evidence type="ECO:0000256" key="4">
    <source>
        <dbReference type="ARBA" id="ARBA00022475"/>
    </source>
</evidence>
<dbReference type="GO" id="GO:0005886">
    <property type="term" value="C:plasma membrane"/>
    <property type="evidence" value="ECO:0007669"/>
    <property type="project" value="UniProtKB-SubCell"/>
</dbReference>
<name>A0A9X1NEJ4_9ACTN</name>